<evidence type="ECO:0000256" key="1">
    <source>
        <dbReference type="SAM" id="MobiDB-lite"/>
    </source>
</evidence>
<feature type="region of interest" description="Disordered" evidence="1">
    <location>
        <begin position="300"/>
        <end position="362"/>
    </location>
</feature>
<organism evidence="3 4">
    <name type="scientific">Penicillium frequentans</name>
    <dbReference type="NCBI Taxonomy" id="3151616"/>
    <lineage>
        <taxon>Eukaryota</taxon>
        <taxon>Fungi</taxon>
        <taxon>Dikarya</taxon>
        <taxon>Ascomycota</taxon>
        <taxon>Pezizomycotina</taxon>
        <taxon>Eurotiomycetes</taxon>
        <taxon>Eurotiomycetidae</taxon>
        <taxon>Eurotiales</taxon>
        <taxon>Aspergillaceae</taxon>
        <taxon>Penicillium</taxon>
    </lineage>
</organism>
<dbReference type="Proteomes" id="UP001220324">
    <property type="component" value="Unassembled WGS sequence"/>
</dbReference>
<protein>
    <submittedName>
        <fullName evidence="3">Uncharacterized protein</fullName>
    </submittedName>
</protein>
<evidence type="ECO:0000313" key="4">
    <source>
        <dbReference type="Proteomes" id="UP001220324"/>
    </source>
</evidence>
<keyword evidence="2" id="KW-0812">Transmembrane</keyword>
<proteinExistence type="predicted"/>
<keyword evidence="2" id="KW-1133">Transmembrane helix</keyword>
<dbReference type="EMBL" id="JAQIZZ010000003">
    <property type="protein sequence ID" value="KAJ5546787.1"/>
    <property type="molecule type" value="Genomic_DNA"/>
</dbReference>
<reference evidence="3 4" key="1">
    <citation type="journal article" date="2023" name="IMA Fungus">
        <title>Comparative genomic study of the Penicillium genus elucidates a diverse pangenome and 15 lateral gene transfer events.</title>
        <authorList>
            <person name="Petersen C."/>
            <person name="Sorensen T."/>
            <person name="Nielsen M.R."/>
            <person name="Sondergaard T.E."/>
            <person name="Sorensen J.L."/>
            <person name="Fitzpatrick D.A."/>
            <person name="Frisvad J.C."/>
            <person name="Nielsen K.L."/>
        </authorList>
    </citation>
    <scope>NUCLEOTIDE SEQUENCE [LARGE SCALE GENOMIC DNA]</scope>
    <source>
        <strain evidence="3 4">IBT 35679</strain>
    </source>
</reference>
<dbReference type="AlphaFoldDB" id="A0AAD6D0I4"/>
<evidence type="ECO:0000256" key="2">
    <source>
        <dbReference type="SAM" id="Phobius"/>
    </source>
</evidence>
<feature type="compositionally biased region" description="Low complexity" evidence="1">
    <location>
        <begin position="174"/>
        <end position="201"/>
    </location>
</feature>
<evidence type="ECO:0000313" key="3">
    <source>
        <dbReference type="EMBL" id="KAJ5546787.1"/>
    </source>
</evidence>
<feature type="compositionally biased region" description="Polar residues" evidence="1">
    <location>
        <begin position="202"/>
        <end position="214"/>
    </location>
</feature>
<gene>
    <name evidence="3" type="ORF">N7494_004372</name>
</gene>
<comment type="caution">
    <text evidence="3">The sequence shown here is derived from an EMBL/GenBank/DDBJ whole genome shotgun (WGS) entry which is preliminary data.</text>
</comment>
<keyword evidence="2" id="KW-0472">Membrane</keyword>
<feature type="region of interest" description="Disordered" evidence="1">
    <location>
        <begin position="171"/>
        <end position="248"/>
    </location>
</feature>
<accession>A0AAD6D0I4</accession>
<feature type="compositionally biased region" description="Polar residues" evidence="1">
    <location>
        <begin position="309"/>
        <end position="362"/>
    </location>
</feature>
<feature type="compositionally biased region" description="Low complexity" evidence="1">
    <location>
        <begin position="224"/>
        <end position="240"/>
    </location>
</feature>
<feature type="transmembrane region" description="Helical" evidence="2">
    <location>
        <begin position="41"/>
        <end position="63"/>
    </location>
</feature>
<keyword evidence="4" id="KW-1185">Reference proteome</keyword>
<sequence length="362" mass="39122">MSGPLQNAGSKADNNPRLTAKVKSTHKPKESSWTYAKKPSIAAATIIASITFFAIVFLLIWYLRRRRKQKARQRLNMENQHEDPFNVSNLVLNEDTSKSLDEFLLKDIEPERTSLMFSRSRSPSFTFVVDESYRRNPTRLYRGNYDASSMDLSKLDSLTRVTTDGRSMVLSELTPTTSSSSGAGTGPAPDSRSGSGSGSSSNPTQVPVHTSASRLSRALTGAPTARSSTWTTTSASTRSSVGSDITQRESVHCQDFASVRAVVSRPHDVSTKIIPVRSMVCSNPSNASRASSRVSVSSLRYSAGRAEQPESSQTVHVESQRGSMSLESPADSSWSASGRASQLPSTLLISPTQSPGFGSSEV</sequence>
<feature type="compositionally biased region" description="Polar residues" evidence="1">
    <location>
        <begin position="1"/>
        <end position="17"/>
    </location>
</feature>
<name>A0AAD6D0I4_9EURO</name>
<feature type="region of interest" description="Disordered" evidence="1">
    <location>
        <begin position="1"/>
        <end position="31"/>
    </location>
</feature>